<keyword evidence="5" id="KW-0808">Transferase</keyword>
<dbReference type="GO" id="GO:0005789">
    <property type="term" value="C:endoplasmic reticulum membrane"/>
    <property type="evidence" value="ECO:0007669"/>
    <property type="project" value="UniProtKB-SubCell"/>
</dbReference>
<evidence type="ECO:0000259" key="13">
    <source>
        <dbReference type="Pfam" id="PF06974"/>
    </source>
</evidence>
<evidence type="ECO:0000313" key="14">
    <source>
        <dbReference type="EnsemblPlants" id="Kaladp1129s0035.1.v1.1"/>
    </source>
</evidence>
<dbReference type="Proteomes" id="UP000594263">
    <property type="component" value="Unplaced"/>
</dbReference>
<evidence type="ECO:0000313" key="15">
    <source>
        <dbReference type="Proteomes" id="UP000594263"/>
    </source>
</evidence>
<evidence type="ECO:0000256" key="4">
    <source>
        <dbReference type="ARBA" id="ARBA00005189"/>
    </source>
</evidence>
<name>A0A7N0VK87_KALFE</name>
<evidence type="ECO:0000256" key="2">
    <source>
        <dbReference type="ARBA" id="ARBA00004586"/>
    </source>
</evidence>
<comment type="subcellular location">
    <subcellularLocation>
        <location evidence="1">Cell membrane</location>
        <topology evidence="1">Single-pass membrane protein</topology>
    </subcellularLocation>
    <subcellularLocation>
        <location evidence="2">Endoplasmic reticulum membrane</location>
    </subcellularLocation>
</comment>
<evidence type="ECO:0000259" key="12">
    <source>
        <dbReference type="Pfam" id="PF03007"/>
    </source>
</evidence>
<sequence length="468" mass="51762">MEAPLERKGRSRTRSRSRSRAERALSPLGRLLLHPNCYTLIHLTITTADPIHIPRLKAHLSTSIFATHPRFTTVPDTGSNHWPDPDTAAVIDPDRHVITVNGPVTSVNDYLAELASVCAPLPTDKPLWEIHVLPEPHSNCAIFVIHHALGDGACVMSLLESFCSPTNEPQITPKQDIVIQIRERGRTAAEVVKTVWFTMVSTVKVLTLFLGEKGVKIVAKTGVNLHPRNKFAIAAATFSLEDMKMVKNAISPPATINDVFIGIISCGLSRYVHLLHSQQDLKGLKFSGFAAVNMRPGKKNPAITDLKGWGNKLGCYFNRIYYKDPSDSRYDAMYHLKNAKLMMDRSKLSLESRLYRSVINTQISCFGPQLSALSTNRFTRNSTFISSNIVGPSKEIAMVGNPITSVRVNIASKSSQALMIHMVSYAGKAELQILAEREAIPDPQILTNFFEEALHQMKSAVPTKGGRH</sequence>
<dbReference type="GO" id="GO:0005886">
    <property type="term" value="C:plasma membrane"/>
    <property type="evidence" value="ECO:0007669"/>
    <property type="project" value="UniProtKB-SubCell"/>
</dbReference>
<comment type="catalytic activity">
    <reaction evidence="9">
        <text>a long chain fatty alcohol + a fatty acyl-CoA = a long-chain alcohol wax ester + CoA</text>
        <dbReference type="Rhea" id="RHEA:38443"/>
        <dbReference type="ChEBI" id="CHEBI:17135"/>
        <dbReference type="ChEBI" id="CHEBI:57287"/>
        <dbReference type="ChEBI" id="CHEBI:77636"/>
        <dbReference type="ChEBI" id="CHEBI:235323"/>
        <dbReference type="EC" id="2.3.1.75"/>
    </reaction>
</comment>
<reference evidence="14" key="1">
    <citation type="submission" date="2021-01" db="UniProtKB">
        <authorList>
            <consortium name="EnsemblPlants"/>
        </authorList>
    </citation>
    <scope>IDENTIFICATION</scope>
</reference>
<comment type="pathway">
    <text evidence="4">Lipid metabolism.</text>
</comment>
<feature type="domain" description="O-acyltransferase WSD1 C-terminal" evidence="13">
    <location>
        <begin position="309"/>
        <end position="458"/>
    </location>
</feature>
<evidence type="ECO:0000256" key="10">
    <source>
        <dbReference type="ARBA" id="ARBA00048109"/>
    </source>
</evidence>
<dbReference type="Pfam" id="PF06974">
    <property type="entry name" value="WS_DGAT_C"/>
    <property type="match status" value="1"/>
</dbReference>
<dbReference type="InterPro" id="IPR009721">
    <property type="entry name" value="O-acyltransferase_WSD1_C"/>
</dbReference>
<evidence type="ECO:0000256" key="1">
    <source>
        <dbReference type="ARBA" id="ARBA00004162"/>
    </source>
</evidence>
<dbReference type="InterPro" id="IPR045034">
    <property type="entry name" value="O-acyltransferase_WSD1-like"/>
</dbReference>
<keyword evidence="15" id="KW-1185">Reference proteome</keyword>
<comment type="similarity">
    <text evidence="8">In the N-terminal section; belongs to the long-chain O-acyltransferase family.</text>
</comment>
<dbReference type="AlphaFoldDB" id="A0A7N0VK87"/>
<keyword evidence="6" id="KW-0256">Endoplasmic reticulum</keyword>
<proteinExistence type="inferred from homology"/>
<dbReference type="UniPathway" id="UPA00282"/>
<dbReference type="GO" id="GO:0047196">
    <property type="term" value="F:long-chain-alcohol O-fatty-acyltransferase activity"/>
    <property type="evidence" value="ECO:0007669"/>
    <property type="project" value="UniProtKB-EC"/>
</dbReference>
<evidence type="ECO:0000256" key="5">
    <source>
        <dbReference type="ARBA" id="ARBA00022679"/>
    </source>
</evidence>
<feature type="domain" description="O-acyltransferase WSD1-like N-terminal" evidence="12">
    <location>
        <begin position="90"/>
        <end position="260"/>
    </location>
</feature>
<feature type="region of interest" description="Disordered" evidence="11">
    <location>
        <begin position="1"/>
        <end position="21"/>
    </location>
</feature>
<dbReference type="GO" id="GO:0019432">
    <property type="term" value="P:triglyceride biosynthetic process"/>
    <property type="evidence" value="ECO:0007669"/>
    <property type="project" value="UniProtKB-UniPathway"/>
</dbReference>
<comment type="pathway">
    <text evidence="3">Glycerolipid metabolism; triacylglycerol biosynthesis.</text>
</comment>
<dbReference type="PANTHER" id="PTHR31650">
    <property type="entry name" value="O-ACYLTRANSFERASE (WSD1-LIKE) FAMILY PROTEIN"/>
    <property type="match status" value="1"/>
</dbReference>
<feature type="compositionally biased region" description="Basic residues" evidence="11">
    <location>
        <begin position="9"/>
        <end position="18"/>
    </location>
</feature>
<organism evidence="14 15">
    <name type="scientific">Kalanchoe fedtschenkoi</name>
    <name type="common">Lavender scallops</name>
    <name type="synonym">South American air plant</name>
    <dbReference type="NCBI Taxonomy" id="63787"/>
    <lineage>
        <taxon>Eukaryota</taxon>
        <taxon>Viridiplantae</taxon>
        <taxon>Streptophyta</taxon>
        <taxon>Embryophyta</taxon>
        <taxon>Tracheophyta</taxon>
        <taxon>Spermatophyta</taxon>
        <taxon>Magnoliopsida</taxon>
        <taxon>eudicotyledons</taxon>
        <taxon>Gunneridae</taxon>
        <taxon>Pentapetalae</taxon>
        <taxon>Saxifragales</taxon>
        <taxon>Crassulaceae</taxon>
        <taxon>Kalanchoe</taxon>
    </lineage>
</organism>
<accession>A0A7N0VK87</accession>
<dbReference type="Pfam" id="PF03007">
    <property type="entry name" value="WS_DGAT_cat"/>
    <property type="match status" value="1"/>
</dbReference>
<evidence type="ECO:0000256" key="11">
    <source>
        <dbReference type="SAM" id="MobiDB-lite"/>
    </source>
</evidence>
<dbReference type="PANTHER" id="PTHR31650:SF41">
    <property type="entry name" value="O-ACYLTRANSFERASE WSD1-LIKE ISOFORM X1"/>
    <property type="match status" value="1"/>
</dbReference>
<evidence type="ECO:0000256" key="9">
    <source>
        <dbReference type="ARBA" id="ARBA00047604"/>
    </source>
</evidence>
<evidence type="ECO:0008006" key="16">
    <source>
        <dbReference type="Google" id="ProtNLM"/>
    </source>
</evidence>
<dbReference type="GO" id="GO:0004144">
    <property type="term" value="F:diacylglycerol O-acyltransferase activity"/>
    <property type="evidence" value="ECO:0007669"/>
    <property type="project" value="UniProtKB-EC"/>
</dbReference>
<dbReference type="InterPro" id="IPR004255">
    <property type="entry name" value="O-acyltransferase_WSD1_N"/>
</dbReference>
<evidence type="ECO:0000256" key="3">
    <source>
        <dbReference type="ARBA" id="ARBA00004771"/>
    </source>
</evidence>
<dbReference type="EnsemblPlants" id="Kaladp1129s0035.1.v1.1">
    <property type="protein sequence ID" value="Kaladp1129s0035.1.v1.1"/>
    <property type="gene ID" value="Kaladp1129s0035.v1.1"/>
</dbReference>
<evidence type="ECO:0000256" key="6">
    <source>
        <dbReference type="ARBA" id="ARBA00022824"/>
    </source>
</evidence>
<dbReference type="Gramene" id="Kaladp1129s0035.1.v1.1">
    <property type="protein sequence ID" value="Kaladp1129s0035.1.v1.1"/>
    <property type="gene ID" value="Kaladp1129s0035.v1.1"/>
</dbReference>
<protein>
    <recommendedName>
        <fullName evidence="16">Diacylglycerol O-acyltransferase</fullName>
    </recommendedName>
</protein>
<dbReference type="SUPFAM" id="SSF52777">
    <property type="entry name" value="CoA-dependent acyltransferases"/>
    <property type="match status" value="1"/>
</dbReference>
<comment type="catalytic activity">
    <reaction evidence="10">
        <text>an acyl-CoA + a 1,2-diacyl-sn-glycerol = a triacyl-sn-glycerol + CoA</text>
        <dbReference type="Rhea" id="RHEA:10868"/>
        <dbReference type="ChEBI" id="CHEBI:17815"/>
        <dbReference type="ChEBI" id="CHEBI:57287"/>
        <dbReference type="ChEBI" id="CHEBI:58342"/>
        <dbReference type="ChEBI" id="CHEBI:64615"/>
        <dbReference type="EC" id="2.3.1.20"/>
    </reaction>
</comment>
<evidence type="ECO:0000256" key="7">
    <source>
        <dbReference type="ARBA" id="ARBA00023315"/>
    </source>
</evidence>
<evidence type="ECO:0000256" key="8">
    <source>
        <dbReference type="ARBA" id="ARBA00024360"/>
    </source>
</evidence>
<keyword evidence="7" id="KW-0012">Acyltransferase</keyword>